<name>A0A5B7I4M5_PORTR</name>
<protein>
    <submittedName>
        <fullName evidence="1">Uncharacterized protein</fullName>
    </submittedName>
</protein>
<sequence length="117" mass="12750">MAATRLLPAGRASPLEFSSPRYCATLAEDRPPGAAVATVTATHKHGEYCSPWSCASLSPPLAKFLESVDRIQPEILDLSSKNVGLTPSVLRLIFSLILGYVLNGFTYIKKSLWRSKE</sequence>
<reference evidence="1 2" key="1">
    <citation type="submission" date="2019-05" db="EMBL/GenBank/DDBJ databases">
        <title>Another draft genome of Portunus trituberculatus and its Hox gene families provides insights of decapod evolution.</title>
        <authorList>
            <person name="Jeong J.-H."/>
            <person name="Song I."/>
            <person name="Kim S."/>
            <person name="Choi T."/>
            <person name="Kim D."/>
            <person name="Ryu S."/>
            <person name="Kim W."/>
        </authorList>
    </citation>
    <scope>NUCLEOTIDE SEQUENCE [LARGE SCALE GENOMIC DNA]</scope>
    <source>
        <tissue evidence="1">Muscle</tissue>
    </source>
</reference>
<comment type="caution">
    <text evidence="1">The sequence shown here is derived from an EMBL/GenBank/DDBJ whole genome shotgun (WGS) entry which is preliminary data.</text>
</comment>
<dbReference type="EMBL" id="VSRR010044406">
    <property type="protein sequence ID" value="MPC76866.1"/>
    <property type="molecule type" value="Genomic_DNA"/>
</dbReference>
<evidence type="ECO:0000313" key="1">
    <source>
        <dbReference type="EMBL" id="MPC76866.1"/>
    </source>
</evidence>
<organism evidence="1 2">
    <name type="scientific">Portunus trituberculatus</name>
    <name type="common">Swimming crab</name>
    <name type="synonym">Neptunus trituberculatus</name>
    <dbReference type="NCBI Taxonomy" id="210409"/>
    <lineage>
        <taxon>Eukaryota</taxon>
        <taxon>Metazoa</taxon>
        <taxon>Ecdysozoa</taxon>
        <taxon>Arthropoda</taxon>
        <taxon>Crustacea</taxon>
        <taxon>Multicrustacea</taxon>
        <taxon>Malacostraca</taxon>
        <taxon>Eumalacostraca</taxon>
        <taxon>Eucarida</taxon>
        <taxon>Decapoda</taxon>
        <taxon>Pleocyemata</taxon>
        <taxon>Brachyura</taxon>
        <taxon>Eubrachyura</taxon>
        <taxon>Portunoidea</taxon>
        <taxon>Portunidae</taxon>
        <taxon>Portuninae</taxon>
        <taxon>Portunus</taxon>
    </lineage>
</organism>
<proteinExistence type="predicted"/>
<dbReference type="AlphaFoldDB" id="A0A5B7I4M5"/>
<evidence type="ECO:0000313" key="2">
    <source>
        <dbReference type="Proteomes" id="UP000324222"/>
    </source>
</evidence>
<gene>
    <name evidence="1" type="ORF">E2C01_071301</name>
</gene>
<accession>A0A5B7I4M5</accession>
<keyword evidence="2" id="KW-1185">Reference proteome</keyword>
<dbReference type="Proteomes" id="UP000324222">
    <property type="component" value="Unassembled WGS sequence"/>
</dbReference>